<dbReference type="EMBL" id="MRCA01000009">
    <property type="protein sequence ID" value="OKH12900.1"/>
    <property type="molecule type" value="Genomic_DNA"/>
</dbReference>
<accession>A0A1U7GX74</accession>
<dbReference type="RefSeq" id="WP_073556370.1">
    <property type="nucleotide sequence ID" value="NZ_MRCA01000009.1"/>
</dbReference>
<dbReference type="OrthoDB" id="516273at2"/>
<evidence type="ECO:0000313" key="1">
    <source>
        <dbReference type="EMBL" id="OKH12900.1"/>
    </source>
</evidence>
<organism evidence="1 2">
    <name type="scientific">Fischerella major NIES-592</name>
    <dbReference type="NCBI Taxonomy" id="210994"/>
    <lineage>
        <taxon>Bacteria</taxon>
        <taxon>Bacillati</taxon>
        <taxon>Cyanobacteriota</taxon>
        <taxon>Cyanophyceae</taxon>
        <taxon>Nostocales</taxon>
        <taxon>Hapalosiphonaceae</taxon>
        <taxon>Fischerella</taxon>
    </lineage>
</organism>
<comment type="caution">
    <text evidence="1">The sequence shown here is derived from an EMBL/GenBank/DDBJ whole genome shotgun (WGS) entry which is preliminary data.</text>
</comment>
<evidence type="ECO:0000313" key="2">
    <source>
        <dbReference type="Proteomes" id="UP000186391"/>
    </source>
</evidence>
<keyword evidence="2" id="KW-1185">Reference proteome</keyword>
<name>A0A1U7GX74_9CYAN</name>
<protein>
    <submittedName>
        <fullName evidence="1">Transporter</fullName>
    </submittedName>
</protein>
<dbReference type="Proteomes" id="UP000186391">
    <property type="component" value="Unassembled WGS sequence"/>
</dbReference>
<dbReference type="AlphaFoldDB" id="A0A1U7GX74"/>
<reference evidence="1 2" key="1">
    <citation type="submission" date="2016-11" db="EMBL/GenBank/DDBJ databases">
        <title>Draft Genome Sequences of Nine Cyanobacterial Strains from Diverse Habitats.</title>
        <authorList>
            <person name="Zhu T."/>
            <person name="Hou S."/>
            <person name="Lu X."/>
            <person name="Hess W.R."/>
        </authorList>
    </citation>
    <scope>NUCLEOTIDE SEQUENCE [LARGE SCALE GENOMIC DNA]</scope>
    <source>
        <strain evidence="1 2">NIES-592</strain>
    </source>
</reference>
<gene>
    <name evidence="1" type="ORF">NIES592_16925</name>
</gene>
<sequence>MTKVLFISPYGEDYLADGLLHGLRSLLKENVVDFPKCAHLYKNYVQESKVKLYGNGFTLYGLLEDIPVDRTEIDFKIRNGFFDLIIFPAIFKNFGLFIEFLPYLNFRNTAIIDGDDTPQPYGYAGKWWREPKWWFLPKAHQQFLYFKREWTLETIRHFWFKLPPVFICKYLPTPRNFRTISFSIPEEKIVKNLPQKTKLFPKHIVDVEIAKRIPGSTTSYAFESEAEYYSDLQTSKFGITTKRSGWDCLRHYEIAANGCVPCFRNLDDKPKTCAPHGLNRNNSIIYQNYDDLMRQIDNISEEEYSRLRLAALAWVRENTTVQRAKNLLQIFKLDV</sequence>
<proteinExistence type="predicted"/>